<feature type="compositionally biased region" description="Basic residues" evidence="2">
    <location>
        <begin position="420"/>
        <end position="436"/>
    </location>
</feature>
<name>A0AAW1S7N8_9CHLO</name>
<gene>
    <name evidence="5" type="ORF">WJX81_001171</name>
</gene>
<reference evidence="5 6" key="1">
    <citation type="journal article" date="2024" name="Nat. Commun.">
        <title>Phylogenomics reveals the evolutionary origins of lichenization in chlorophyte algae.</title>
        <authorList>
            <person name="Puginier C."/>
            <person name="Libourel C."/>
            <person name="Otte J."/>
            <person name="Skaloud P."/>
            <person name="Haon M."/>
            <person name="Grisel S."/>
            <person name="Petersen M."/>
            <person name="Berrin J.G."/>
            <person name="Delaux P.M."/>
            <person name="Dal Grande F."/>
            <person name="Keller J."/>
        </authorList>
    </citation>
    <scope>NUCLEOTIDE SEQUENCE [LARGE SCALE GENOMIC DNA]</scope>
    <source>
        <strain evidence="5 6">SAG 245.80</strain>
    </source>
</reference>
<feature type="region of interest" description="Disordered" evidence="2">
    <location>
        <begin position="345"/>
        <end position="385"/>
    </location>
</feature>
<proteinExistence type="inferred from homology"/>
<dbReference type="PANTHER" id="PTHR15565:SF0">
    <property type="entry name" value="PROTEIN AATF"/>
    <property type="match status" value="1"/>
</dbReference>
<evidence type="ECO:0000313" key="6">
    <source>
        <dbReference type="Proteomes" id="UP001445335"/>
    </source>
</evidence>
<feature type="compositionally biased region" description="Acidic residues" evidence="2">
    <location>
        <begin position="92"/>
        <end position="106"/>
    </location>
</feature>
<dbReference type="InterPro" id="IPR025160">
    <property type="entry name" value="AATF"/>
</dbReference>
<feature type="region of interest" description="Disordered" evidence="2">
    <location>
        <begin position="413"/>
        <end position="436"/>
    </location>
</feature>
<dbReference type="Pfam" id="PF08164">
    <property type="entry name" value="TRAUB"/>
    <property type="match status" value="1"/>
</dbReference>
<dbReference type="Proteomes" id="UP001445335">
    <property type="component" value="Unassembled WGS sequence"/>
</dbReference>
<comment type="caution">
    <text evidence="5">The sequence shown here is derived from an EMBL/GenBank/DDBJ whole genome shotgun (WGS) entry which is preliminary data.</text>
</comment>
<accession>A0AAW1S7N8</accession>
<evidence type="ECO:0000256" key="1">
    <source>
        <dbReference type="ARBA" id="ARBA00008966"/>
    </source>
</evidence>
<evidence type="ECO:0000313" key="5">
    <source>
        <dbReference type="EMBL" id="KAK9841761.1"/>
    </source>
</evidence>
<feature type="region of interest" description="Disordered" evidence="2">
    <location>
        <begin position="1"/>
        <end position="137"/>
    </location>
</feature>
<dbReference type="AlphaFoldDB" id="A0AAW1S7N8"/>
<evidence type="ECO:0000259" key="4">
    <source>
        <dbReference type="Pfam" id="PF13339"/>
    </source>
</evidence>
<dbReference type="EMBL" id="JALJOU010000010">
    <property type="protein sequence ID" value="KAK9841761.1"/>
    <property type="molecule type" value="Genomic_DNA"/>
</dbReference>
<organism evidence="5 6">
    <name type="scientific">Elliptochloris bilobata</name>
    <dbReference type="NCBI Taxonomy" id="381761"/>
    <lineage>
        <taxon>Eukaryota</taxon>
        <taxon>Viridiplantae</taxon>
        <taxon>Chlorophyta</taxon>
        <taxon>core chlorophytes</taxon>
        <taxon>Trebouxiophyceae</taxon>
        <taxon>Trebouxiophyceae incertae sedis</taxon>
        <taxon>Elliptochloris clade</taxon>
        <taxon>Elliptochloris</taxon>
    </lineage>
</organism>
<evidence type="ECO:0008006" key="7">
    <source>
        <dbReference type="Google" id="ProtNLM"/>
    </source>
</evidence>
<evidence type="ECO:0000256" key="2">
    <source>
        <dbReference type="SAM" id="MobiDB-lite"/>
    </source>
</evidence>
<feature type="compositionally biased region" description="Basic and acidic residues" evidence="2">
    <location>
        <begin position="52"/>
        <end position="63"/>
    </location>
</feature>
<feature type="domain" description="Apoptosis-antagonizing transcription factor C-terminal" evidence="3">
    <location>
        <begin position="395"/>
        <end position="469"/>
    </location>
</feature>
<comment type="similarity">
    <text evidence="1">Belongs to the AATF family.</text>
</comment>
<dbReference type="InterPro" id="IPR039223">
    <property type="entry name" value="AATF/Bfr2"/>
</dbReference>
<keyword evidence="6" id="KW-1185">Reference proteome</keyword>
<dbReference type="PANTHER" id="PTHR15565">
    <property type="entry name" value="AATF PROTEIN APOPTOSIS ANTAGONIZING TRANSCRIPTION FACTOR"/>
    <property type="match status" value="1"/>
</dbReference>
<dbReference type="GO" id="GO:0005730">
    <property type="term" value="C:nucleolus"/>
    <property type="evidence" value="ECO:0007669"/>
    <property type="project" value="TreeGrafter"/>
</dbReference>
<dbReference type="InterPro" id="IPR012617">
    <property type="entry name" value="AATF_C"/>
</dbReference>
<evidence type="ECO:0000259" key="3">
    <source>
        <dbReference type="Pfam" id="PF08164"/>
    </source>
</evidence>
<dbReference type="Pfam" id="PF13339">
    <property type="entry name" value="AATF-Che1"/>
    <property type="match status" value="1"/>
</dbReference>
<sequence length="474" mass="49674">MGRRKSLAEELAELATSAPTREEDPEDDLLGAGAALEETEDELQAPPSKSRKVAEGQRLRAALDLDGEEYAGRATSRRAAFGDSNGWHEEGEALTDDEEEAAEDGEAGGADELVGSPAPSTHADDEPAQPSTGIDGGEDEEMAVLEAEFEAVAAADAAAVGALRERAARERARGVALRNQRAVWEAVLEQRILLQRCLQAANRLPYAECHAAAAAATPELRSGFAGLADACGATLGSLLELQAALVRQHPAASAAAAAVEAARGSGADAWSANGAIDSGALWARLEAARAAVAPFRDAALDRWHRKALLAAGGGVQRGGLKALDQAVSAQVAALLRDPVRARARSQLPRAQAPRPLCQPADLAPGEVPGDAGAGNEADAPAEERVAETYDDSEFYQQLLKEFLEGSAAAGARVQSLSQGGKKRRKQVDRRASKGRKLRYHVHEKLVNFVAPRPPAAEPAFATQLFANLFGRPAG</sequence>
<feature type="domain" description="AATF leucine zipper-containing" evidence="4">
    <location>
        <begin position="171"/>
        <end position="306"/>
    </location>
</feature>
<protein>
    <recommendedName>
        <fullName evidence="7">Apoptosis antagonizing transcription factor</fullName>
    </recommendedName>
</protein>